<keyword evidence="4" id="KW-1185">Reference proteome</keyword>
<keyword evidence="2" id="KW-0808">Transferase</keyword>
<dbReference type="Gene3D" id="3.30.420.40">
    <property type="match status" value="2"/>
</dbReference>
<keyword evidence="2 3" id="KW-0418">Kinase</keyword>
<organism evidence="3 4">
    <name type="scientific">Pseudovibrio ascidiaceicola</name>
    <dbReference type="NCBI Taxonomy" id="285279"/>
    <lineage>
        <taxon>Bacteria</taxon>
        <taxon>Pseudomonadati</taxon>
        <taxon>Pseudomonadota</taxon>
        <taxon>Alphaproteobacteria</taxon>
        <taxon>Hyphomicrobiales</taxon>
        <taxon>Stappiaceae</taxon>
        <taxon>Pseudovibrio</taxon>
    </lineage>
</organism>
<dbReference type="HAMAP" id="MF_01270">
    <property type="entry name" value="AnhMurNAc_kinase"/>
    <property type="match status" value="1"/>
</dbReference>
<keyword evidence="2" id="KW-0547">Nucleotide-binding</keyword>
<dbReference type="Proteomes" id="UP000199598">
    <property type="component" value="Unassembled WGS sequence"/>
</dbReference>
<dbReference type="SUPFAM" id="SSF53067">
    <property type="entry name" value="Actin-like ATPase domain"/>
    <property type="match status" value="1"/>
</dbReference>
<dbReference type="Pfam" id="PF03702">
    <property type="entry name" value="AnmK"/>
    <property type="match status" value="1"/>
</dbReference>
<name>A0A1I4CMX2_9HYPH</name>
<evidence type="ECO:0000256" key="1">
    <source>
        <dbReference type="ARBA" id="ARBA00023277"/>
    </source>
</evidence>
<evidence type="ECO:0000313" key="4">
    <source>
        <dbReference type="Proteomes" id="UP000199598"/>
    </source>
</evidence>
<dbReference type="InterPro" id="IPR043129">
    <property type="entry name" value="ATPase_NBD"/>
</dbReference>
<dbReference type="EMBL" id="FOSK01000009">
    <property type="protein sequence ID" value="SFK81281.1"/>
    <property type="molecule type" value="Genomic_DNA"/>
</dbReference>
<dbReference type="EC" id="2.7.1.170" evidence="2"/>
<comment type="caution">
    <text evidence="2">Lacks conserved residue(s) required for the propagation of feature annotation.</text>
</comment>
<dbReference type="PANTHER" id="PTHR30605:SF0">
    <property type="entry name" value="ANHYDRO-N-ACETYLMURAMIC ACID KINASE"/>
    <property type="match status" value="1"/>
</dbReference>
<comment type="catalytic activity">
    <reaction evidence="2">
        <text>1,6-anhydro-N-acetyl-beta-muramate + ATP + H2O = N-acetyl-D-muramate 6-phosphate + ADP + H(+)</text>
        <dbReference type="Rhea" id="RHEA:24952"/>
        <dbReference type="ChEBI" id="CHEBI:15377"/>
        <dbReference type="ChEBI" id="CHEBI:15378"/>
        <dbReference type="ChEBI" id="CHEBI:30616"/>
        <dbReference type="ChEBI" id="CHEBI:58690"/>
        <dbReference type="ChEBI" id="CHEBI:58722"/>
        <dbReference type="ChEBI" id="CHEBI:456216"/>
        <dbReference type="EC" id="2.7.1.170"/>
    </reaction>
</comment>
<accession>A0A1I4CMX2</accession>
<comment type="similarity">
    <text evidence="2">Belongs to the anhydro-N-acetylmuramic acid kinase family.</text>
</comment>
<dbReference type="NCBIfam" id="NF007141">
    <property type="entry name" value="PRK09585.1-5"/>
    <property type="match status" value="1"/>
</dbReference>
<comment type="pathway">
    <text evidence="2">Amino-sugar metabolism; 1,6-anhydro-N-acetylmuramate degradation.</text>
</comment>
<dbReference type="PANTHER" id="PTHR30605">
    <property type="entry name" value="ANHYDRO-N-ACETYLMURAMIC ACID KINASE"/>
    <property type="match status" value="1"/>
</dbReference>
<keyword evidence="2" id="KW-0067">ATP-binding</keyword>
<evidence type="ECO:0000256" key="2">
    <source>
        <dbReference type="HAMAP-Rule" id="MF_01270"/>
    </source>
</evidence>
<sequence length="380" mass="40576">MAAQWCIGLMTGTVMDGNVDIAMLKTDGQTIEEFGPYTLASYPPETNQLIAEAMAAAQEWNFASEEPEIFARAEKALSEGQARAISHFLSKNSISTQNIALIGFHGQTVLHRAPKGGQKGATRQLGDGQIIADMLDIPVIYDFRTQDIKAGGQGAPLAAIYHQALLRSAGLSDDPTDTAILNLGGVGNISWWDGHNTLIAFDTGPANAPINDWISSHNRGDMDRDGLIAASGQVDEDRLKTLLEHPYLTEAFPKSLDRNSFTKDMATDLSLQDGAATLTAFSASAVGKGLDMLPKHPARLVACGGGRKNPQLLKEIEARANVKIIQAEELGWRGDAVEAECFAFLAARCDRNLPISFPGTTGVPVAMSGGTKAVPHQHTS</sequence>
<gene>
    <name evidence="2" type="primary">anmK</name>
    <name evidence="3" type="ORF">SAMN04488518_109199</name>
</gene>
<comment type="pathway">
    <text evidence="2">Cell wall biogenesis; peptidoglycan recycling.</text>
</comment>
<comment type="function">
    <text evidence="2">Catalyzes the specific phosphorylation of 1,6-anhydro-N-acetylmuramic acid (anhMurNAc) with the simultaneous cleavage of the 1,6-anhydro ring, generating MurNAc-6-P. Is required for the utilization of anhMurNAc either imported from the medium or derived from its own cell wall murein, and thus plays a role in cell wall recycling.</text>
</comment>
<evidence type="ECO:0000313" key="3">
    <source>
        <dbReference type="EMBL" id="SFK81281.1"/>
    </source>
</evidence>
<dbReference type="RefSeq" id="WP_093521465.1">
    <property type="nucleotide sequence ID" value="NZ_FOSK01000009.1"/>
</dbReference>
<protein>
    <recommendedName>
        <fullName evidence="2">Anhydro-N-acetylmuramic acid kinase</fullName>
        <ecNumber evidence="2">2.7.1.170</ecNumber>
    </recommendedName>
    <alternativeName>
        <fullName evidence="2">AnhMurNAc kinase</fullName>
    </alternativeName>
</protein>
<keyword evidence="1 2" id="KW-0119">Carbohydrate metabolism</keyword>
<proteinExistence type="inferred from homology"/>
<reference evidence="3 4" key="1">
    <citation type="submission" date="2016-10" db="EMBL/GenBank/DDBJ databases">
        <authorList>
            <person name="Varghese N."/>
            <person name="Submissions S."/>
        </authorList>
    </citation>
    <scope>NUCLEOTIDE SEQUENCE [LARGE SCALE GENOMIC DNA]</scope>
    <source>
        <strain evidence="3 4">DSM 16392</strain>
    </source>
</reference>
<dbReference type="InterPro" id="IPR005338">
    <property type="entry name" value="Anhydro_N_Ac-Mur_kinase"/>
</dbReference>
<comment type="caution">
    <text evidence="3">The sequence shown here is derived from an EMBL/GenBank/DDBJ whole genome shotgun (WGS) entry which is preliminary data.</text>
</comment>
<dbReference type="GO" id="GO:0016301">
    <property type="term" value="F:kinase activity"/>
    <property type="evidence" value="ECO:0007669"/>
    <property type="project" value="UniProtKB-KW"/>
</dbReference>